<dbReference type="CDD" id="cd01347">
    <property type="entry name" value="ligand_gated_channel"/>
    <property type="match status" value="1"/>
</dbReference>
<evidence type="ECO:0000256" key="5">
    <source>
        <dbReference type="ARBA" id="ARBA00022496"/>
    </source>
</evidence>
<dbReference type="RefSeq" id="WP_099860662.1">
    <property type="nucleotide sequence ID" value="NZ_PEOG01000014.1"/>
</dbReference>
<keyword evidence="7 16" id="KW-0732">Signal</keyword>
<comment type="caution">
    <text evidence="19">The sequence shown here is derived from an EMBL/GenBank/DDBJ whole genome shotgun (WGS) entry which is preliminary data.</text>
</comment>
<evidence type="ECO:0000259" key="18">
    <source>
        <dbReference type="Pfam" id="PF07715"/>
    </source>
</evidence>
<dbReference type="AlphaFoldDB" id="A0A2G9CC62"/>
<dbReference type="InterPro" id="IPR012910">
    <property type="entry name" value="Plug_dom"/>
</dbReference>
<keyword evidence="3 14" id="KW-0813">Transport</keyword>
<dbReference type="Pfam" id="PF00593">
    <property type="entry name" value="TonB_dep_Rec_b-barrel"/>
    <property type="match status" value="1"/>
</dbReference>
<evidence type="ECO:0000313" key="19">
    <source>
        <dbReference type="EMBL" id="PIM53965.1"/>
    </source>
</evidence>
<organism evidence="19 20">
    <name type="scientific">Roseateles chitinivorans</name>
    <dbReference type="NCBI Taxonomy" id="2917965"/>
    <lineage>
        <taxon>Bacteria</taxon>
        <taxon>Pseudomonadati</taxon>
        <taxon>Pseudomonadota</taxon>
        <taxon>Betaproteobacteria</taxon>
        <taxon>Burkholderiales</taxon>
        <taxon>Sphaerotilaceae</taxon>
        <taxon>Roseateles</taxon>
    </lineage>
</organism>
<sequence>MSRYIKSRKHAVAPLAALAASLTLPLAHAAESPAPADAGSTASSASAAPYLPQVKIEGTAQSAYKADKSASSKLTQPLLETPKTISVIKKEVLREQGAVSLIEALQNTPGITMQLGENGNTSAGDTFQMRGFSASTSTFVDGIRDLGAVTRDVFNVEQIEVVKGPAGADTGRAASAGYINLITKLPQIDDFIDGSVTIGDASRKRASVDVNQKIFDNSAVRLNAVWQDYGVPGRDEVKRKNYGIAPSIAFGLNTPTRFFLYSQHLRQNNRPDGGIPTIGWPGYTAVSSATVTPAQAAALMAAPKVDRKNFYGSVHDYEDVKADMVTAKLEMDIGNQMTVRNVSRYGRTYMDRLVTGINSIVAVNPADRSTWTISRSRQRVNQTNEILANQTSVNATVATGGIKHDLSTGIELMHESQDNRGYTAVVPAGTNVANLYNPNPNVDLGGSVRNAAADTSGSTTTTAIYALDTISVTEALKLTAGLRTEHYKVKYSSASTGALDTGKWVTSWNLAALYKLSENGTVYAAAANSLTPPGGANSTLAASGQNSTAAEAQETKNYEVGTKWDLLHKRLNLTAALYRTENDGQVSVDAVTNVATQSGKTRVQGIELAAVGQLTNFWQITAGFQTMDAKALSQRSFNSTTGVQTTTDGVRWTPKWSATLWSSYQWNDFTIGGGVRHTAEQKRIVTVNAAPANGLAALPAFTVVDLMGAYRVNKNLSLQLNVTNLFDKEYMSSLNNGGSRLVLGAPRAVTLMANIGF</sequence>
<dbReference type="Pfam" id="PF07715">
    <property type="entry name" value="Plug"/>
    <property type="match status" value="1"/>
</dbReference>
<keyword evidence="11 14" id="KW-0472">Membrane</keyword>
<dbReference type="InterPro" id="IPR010105">
    <property type="entry name" value="TonB_sidphr_rcpt"/>
</dbReference>
<evidence type="ECO:0000256" key="6">
    <source>
        <dbReference type="ARBA" id="ARBA00022692"/>
    </source>
</evidence>
<evidence type="ECO:0000256" key="10">
    <source>
        <dbReference type="ARBA" id="ARBA00023077"/>
    </source>
</evidence>
<dbReference type="PROSITE" id="PS52016">
    <property type="entry name" value="TONB_DEPENDENT_REC_3"/>
    <property type="match status" value="1"/>
</dbReference>
<keyword evidence="20" id="KW-1185">Reference proteome</keyword>
<keyword evidence="8" id="KW-0408">Iron</keyword>
<dbReference type="PANTHER" id="PTHR32552">
    <property type="entry name" value="FERRICHROME IRON RECEPTOR-RELATED"/>
    <property type="match status" value="1"/>
</dbReference>
<dbReference type="FunFam" id="2.170.130.10:FF:000001">
    <property type="entry name" value="Catecholate siderophore TonB-dependent receptor"/>
    <property type="match status" value="1"/>
</dbReference>
<gene>
    <name evidence="19" type="ORF">CS062_06630</name>
</gene>
<evidence type="ECO:0000256" key="9">
    <source>
        <dbReference type="ARBA" id="ARBA00023065"/>
    </source>
</evidence>
<evidence type="ECO:0000256" key="14">
    <source>
        <dbReference type="PROSITE-ProRule" id="PRU01360"/>
    </source>
</evidence>
<keyword evidence="5" id="KW-0410">Iron transport</keyword>
<proteinExistence type="inferred from homology"/>
<evidence type="ECO:0000256" key="8">
    <source>
        <dbReference type="ARBA" id="ARBA00023004"/>
    </source>
</evidence>
<dbReference type="PANTHER" id="PTHR32552:SF89">
    <property type="entry name" value="CATECHOLATE SIDEROPHORE RECEPTOR FIU"/>
    <property type="match status" value="1"/>
</dbReference>
<dbReference type="NCBIfam" id="NF007349">
    <property type="entry name" value="PRK09840.1"/>
    <property type="match status" value="1"/>
</dbReference>
<evidence type="ECO:0000256" key="3">
    <source>
        <dbReference type="ARBA" id="ARBA00022448"/>
    </source>
</evidence>
<dbReference type="GO" id="GO:0015891">
    <property type="term" value="P:siderophore transport"/>
    <property type="evidence" value="ECO:0007669"/>
    <property type="project" value="InterPro"/>
</dbReference>
<feature type="chain" id="PRO_5013708360" evidence="16">
    <location>
        <begin position="30"/>
        <end position="757"/>
    </location>
</feature>
<feature type="signal peptide" evidence="16">
    <location>
        <begin position="1"/>
        <end position="29"/>
    </location>
</feature>
<dbReference type="GO" id="GO:0038023">
    <property type="term" value="F:signaling receptor activity"/>
    <property type="evidence" value="ECO:0007669"/>
    <property type="project" value="InterPro"/>
</dbReference>
<dbReference type="GO" id="GO:0015344">
    <property type="term" value="F:siderophore uptake transmembrane transporter activity"/>
    <property type="evidence" value="ECO:0007669"/>
    <property type="project" value="TreeGrafter"/>
</dbReference>
<evidence type="ECO:0000256" key="11">
    <source>
        <dbReference type="ARBA" id="ARBA00023136"/>
    </source>
</evidence>
<evidence type="ECO:0000256" key="4">
    <source>
        <dbReference type="ARBA" id="ARBA00022452"/>
    </source>
</evidence>
<evidence type="ECO:0000313" key="20">
    <source>
        <dbReference type="Proteomes" id="UP000231501"/>
    </source>
</evidence>
<dbReference type="GO" id="GO:0009279">
    <property type="term" value="C:cell outer membrane"/>
    <property type="evidence" value="ECO:0007669"/>
    <property type="project" value="UniProtKB-SubCell"/>
</dbReference>
<keyword evidence="13 14" id="KW-0998">Cell outer membrane</keyword>
<name>A0A2G9CC62_9BURK</name>
<dbReference type="EMBL" id="PEOG01000014">
    <property type="protein sequence ID" value="PIM53965.1"/>
    <property type="molecule type" value="Genomic_DNA"/>
</dbReference>
<reference evidence="19 20" key="1">
    <citation type="submission" date="2017-11" db="EMBL/GenBank/DDBJ databases">
        <title>Draft genome sequence of Mitsuaria sp. HWN-4.</title>
        <authorList>
            <person name="Gundlapally S.R."/>
        </authorList>
    </citation>
    <scope>NUCLEOTIDE SEQUENCE [LARGE SCALE GENOMIC DNA]</scope>
    <source>
        <strain evidence="19 20">HWN-4</strain>
    </source>
</reference>
<keyword evidence="10 15" id="KW-0798">TonB box</keyword>
<dbReference type="Proteomes" id="UP000231501">
    <property type="component" value="Unassembled WGS sequence"/>
</dbReference>
<dbReference type="InterPro" id="IPR037066">
    <property type="entry name" value="Plug_dom_sf"/>
</dbReference>
<dbReference type="InterPro" id="IPR039426">
    <property type="entry name" value="TonB-dep_rcpt-like"/>
</dbReference>
<accession>A0A2G9CC62</accession>
<dbReference type="NCBIfam" id="TIGR01783">
    <property type="entry name" value="TonB-siderophor"/>
    <property type="match status" value="1"/>
</dbReference>
<keyword evidence="6 14" id="KW-0812">Transmembrane</keyword>
<dbReference type="InterPro" id="IPR036942">
    <property type="entry name" value="Beta-barrel_TonB_sf"/>
</dbReference>
<dbReference type="Gene3D" id="2.170.130.10">
    <property type="entry name" value="TonB-dependent receptor, plug domain"/>
    <property type="match status" value="1"/>
</dbReference>
<protein>
    <submittedName>
        <fullName evidence="19">TonB-dependent siderophore receptor</fullName>
    </submittedName>
</protein>
<feature type="domain" description="TonB-dependent receptor-like beta-barrel" evidence="17">
    <location>
        <begin position="277"/>
        <end position="725"/>
    </location>
</feature>
<dbReference type="OrthoDB" id="9790771at2"/>
<evidence type="ECO:0000256" key="2">
    <source>
        <dbReference type="ARBA" id="ARBA00009810"/>
    </source>
</evidence>
<dbReference type="SUPFAM" id="SSF56935">
    <property type="entry name" value="Porins"/>
    <property type="match status" value="1"/>
</dbReference>
<evidence type="ECO:0000259" key="17">
    <source>
        <dbReference type="Pfam" id="PF00593"/>
    </source>
</evidence>
<evidence type="ECO:0000256" key="16">
    <source>
        <dbReference type="SAM" id="SignalP"/>
    </source>
</evidence>
<evidence type="ECO:0000256" key="7">
    <source>
        <dbReference type="ARBA" id="ARBA00022729"/>
    </source>
</evidence>
<evidence type="ECO:0000256" key="12">
    <source>
        <dbReference type="ARBA" id="ARBA00023170"/>
    </source>
</evidence>
<comment type="subcellular location">
    <subcellularLocation>
        <location evidence="1 14">Cell outer membrane</location>
        <topology evidence="1 14">Multi-pass membrane protein</topology>
    </subcellularLocation>
</comment>
<keyword evidence="4 14" id="KW-1134">Transmembrane beta strand</keyword>
<keyword evidence="12 19" id="KW-0675">Receptor</keyword>
<dbReference type="Gene3D" id="2.40.170.20">
    <property type="entry name" value="TonB-dependent receptor, beta-barrel domain"/>
    <property type="match status" value="1"/>
</dbReference>
<dbReference type="InterPro" id="IPR000531">
    <property type="entry name" value="Beta-barrel_TonB"/>
</dbReference>
<evidence type="ECO:0000256" key="15">
    <source>
        <dbReference type="RuleBase" id="RU003357"/>
    </source>
</evidence>
<evidence type="ECO:0000256" key="1">
    <source>
        <dbReference type="ARBA" id="ARBA00004571"/>
    </source>
</evidence>
<comment type="similarity">
    <text evidence="2 14 15">Belongs to the TonB-dependent receptor family.</text>
</comment>
<evidence type="ECO:0000256" key="13">
    <source>
        <dbReference type="ARBA" id="ARBA00023237"/>
    </source>
</evidence>
<keyword evidence="9" id="KW-0406">Ion transport</keyword>
<feature type="domain" description="TonB-dependent receptor plug" evidence="18">
    <location>
        <begin position="78"/>
        <end position="177"/>
    </location>
</feature>